<dbReference type="Gene3D" id="3.30.1120.10">
    <property type="match status" value="1"/>
</dbReference>
<dbReference type="EMBL" id="OD000332">
    <property type="protein sequence ID" value="CAD7397081.1"/>
    <property type="molecule type" value="Genomic_DNA"/>
</dbReference>
<dbReference type="GO" id="GO:0046872">
    <property type="term" value="F:metal ion binding"/>
    <property type="evidence" value="ECO:0007669"/>
    <property type="project" value="UniProtKB-KW"/>
</dbReference>
<accession>A0A7R9CIE6</accession>
<dbReference type="PANTHER" id="PTHR10342:SF273">
    <property type="entry name" value="RE14504P"/>
    <property type="match status" value="1"/>
</dbReference>
<evidence type="ECO:0000256" key="6">
    <source>
        <dbReference type="ARBA" id="ARBA00023180"/>
    </source>
</evidence>
<comment type="cofactor">
    <cofactor evidence="1">
        <name>Ca(2+)</name>
        <dbReference type="ChEBI" id="CHEBI:29108"/>
    </cofactor>
</comment>
<dbReference type="InterPro" id="IPR000917">
    <property type="entry name" value="Sulfatase_N"/>
</dbReference>
<dbReference type="SUPFAM" id="SSF53649">
    <property type="entry name" value="Alkaline phosphatase-like"/>
    <property type="match status" value="1"/>
</dbReference>
<reference evidence="8" key="1">
    <citation type="submission" date="2020-11" db="EMBL/GenBank/DDBJ databases">
        <authorList>
            <person name="Tran Van P."/>
        </authorList>
    </citation>
    <scope>NUCLEOTIDE SEQUENCE</scope>
</reference>
<evidence type="ECO:0000256" key="4">
    <source>
        <dbReference type="ARBA" id="ARBA00022801"/>
    </source>
</evidence>
<dbReference type="InterPro" id="IPR017850">
    <property type="entry name" value="Alkaline_phosphatase_core_sf"/>
</dbReference>
<keyword evidence="4" id="KW-0378">Hydrolase</keyword>
<evidence type="ECO:0000256" key="1">
    <source>
        <dbReference type="ARBA" id="ARBA00001913"/>
    </source>
</evidence>
<dbReference type="Pfam" id="PF00884">
    <property type="entry name" value="Sulfatase"/>
    <property type="match status" value="1"/>
</dbReference>
<dbReference type="AlphaFoldDB" id="A0A7R9CIE6"/>
<dbReference type="InterPro" id="IPR047115">
    <property type="entry name" value="ARSB"/>
</dbReference>
<feature type="domain" description="Sulfatase N-terminal" evidence="7">
    <location>
        <begin position="35"/>
        <end position="284"/>
    </location>
</feature>
<keyword evidence="5" id="KW-0106">Calcium</keyword>
<keyword evidence="3" id="KW-0479">Metal-binding</keyword>
<evidence type="ECO:0000256" key="3">
    <source>
        <dbReference type="ARBA" id="ARBA00022723"/>
    </source>
</evidence>
<evidence type="ECO:0000256" key="5">
    <source>
        <dbReference type="ARBA" id="ARBA00022837"/>
    </source>
</evidence>
<proteinExistence type="inferred from homology"/>
<dbReference type="PANTHER" id="PTHR10342">
    <property type="entry name" value="ARYLSULFATASE"/>
    <property type="match status" value="1"/>
</dbReference>
<evidence type="ECO:0000256" key="2">
    <source>
        <dbReference type="ARBA" id="ARBA00008779"/>
    </source>
</evidence>
<name>A0A7R9CIE6_TIMPO</name>
<protein>
    <recommendedName>
        <fullName evidence="7">Sulfatase N-terminal domain-containing protein</fullName>
    </recommendedName>
</protein>
<dbReference type="GO" id="GO:0008484">
    <property type="term" value="F:sulfuric ester hydrolase activity"/>
    <property type="evidence" value="ECO:0007669"/>
    <property type="project" value="InterPro"/>
</dbReference>
<organism evidence="8">
    <name type="scientific">Timema poppense</name>
    <name type="common">Walking stick</name>
    <dbReference type="NCBI Taxonomy" id="170557"/>
    <lineage>
        <taxon>Eukaryota</taxon>
        <taxon>Metazoa</taxon>
        <taxon>Ecdysozoa</taxon>
        <taxon>Arthropoda</taxon>
        <taxon>Hexapoda</taxon>
        <taxon>Insecta</taxon>
        <taxon>Pterygota</taxon>
        <taxon>Neoptera</taxon>
        <taxon>Polyneoptera</taxon>
        <taxon>Phasmatodea</taxon>
        <taxon>Timematodea</taxon>
        <taxon>Timematoidea</taxon>
        <taxon>Timematidae</taxon>
        <taxon>Timema</taxon>
    </lineage>
</organism>
<sequence length="970" mass="110558">MASLVLTDSSQLTSDSQSLGLVDTDSLRTTNHSKGWNDVGFHGSNQIPTPNIDALAYSGLILNNYYTPAICTPSRSALMTGRHPTSNGMQHTVLYGAEPRGLPLSEKLLPQYLKALGYATHIVGKWHLGHFQKEYTPTYRGFDSHLGLWTGHHDYFDHTAQEGNYWGLDMRRGLEPAWDLHGQYSTDVFTNEAVKLIDSHNFSRPLFLYLAHAAVHSSNPYNPLPAPDSVVAKYAHLQDYTRQRFAGVLHKLDESVGKVVAALQKRGLLQNSIVVFTTDNGGPAAGFNINAASNWPLRGCLTVLDMRSQRMVRPPWVKCLTVLDMRSQRMVRPPWVKCLTVLDMRSQRMVRPPWVKCLTVLDMRSQRMVRPPWVKCLTVLDMRSQRMVRPPWVKCLTVLDMRSQRMVRPPWVKCLTVLDMRSQRMVRPPWVKCLTVLDMRSQRMVRPPWVKCLTVLDMRSQRMVRPPWVKCLTVLDMRSQRMVRPPWVKCLTVLDMRSQRMVRPPWVKCLTVLDMRSQRMVRPPWVKCLTVLDMRSQRMVRPPWVKCLTVLDMRSQRMVRPPWVKCLTVLDMRSQRMVRPPWVKCLTVLDMRSQRMVRPPWVKCLTVLDMRSQRMVRPPWVKCLTVLDMRSQRMVHPPWVKCLTVLDMRSQIMVHPPSGQVSNSNSVVLRMQVKNTLWEGGVRGAALIWSPRLVKSGRVASQLFHMTDWLPTLYYAAGGDLSHLGDIDGLNAWESLSNDSPSNRTQVLHNIDDEYGNAALTVDDWKIVKVYPHLLGERVEELPSVHPTEIRASDLPVIGSLVYCESSALDHAATEAGTSYQGQWDSWYGPSGRENSSQSYDIDQVLGSLTGKALTSLHRAATPAQILALRTQAEVHCDPEVSDMISPPHQPCKPLEASCLFNIKVDPCEKRNLASSYPDILRHLEQTLSKINTTVVPPSNLALDARADPNLWDHTWTNFGDHRILSNTLI</sequence>
<dbReference type="InterPro" id="IPR024607">
    <property type="entry name" value="Sulfatase_CS"/>
</dbReference>
<dbReference type="PROSITE" id="PS00523">
    <property type="entry name" value="SULFATASE_1"/>
    <property type="match status" value="1"/>
</dbReference>
<gene>
    <name evidence="8" type="ORF">TPSB3V08_LOCUS978</name>
</gene>
<comment type="similarity">
    <text evidence="2">Belongs to the sulfatase family.</text>
</comment>
<evidence type="ECO:0000313" key="8">
    <source>
        <dbReference type="EMBL" id="CAD7397081.1"/>
    </source>
</evidence>
<keyword evidence="6" id="KW-0325">Glycoprotein</keyword>
<dbReference type="CDD" id="cd16029">
    <property type="entry name" value="4-S"/>
    <property type="match status" value="1"/>
</dbReference>
<evidence type="ECO:0000259" key="7">
    <source>
        <dbReference type="Pfam" id="PF00884"/>
    </source>
</evidence>
<dbReference type="Gene3D" id="3.40.720.10">
    <property type="entry name" value="Alkaline Phosphatase, subunit A"/>
    <property type="match status" value="2"/>
</dbReference>
<dbReference type="PROSITE" id="PS00149">
    <property type="entry name" value="SULFATASE_2"/>
    <property type="match status" value="1"/>
</dbReference>